<feature type="transmembrane region" description="Helical" evidence="1">
    <location>
        <begin position="6"/>
        <end position="33"/>
    </location>
</feature>
<sequence length="220" mass="24677">MLPEAIILGPLIIKATLVVTIIGLFGGALFLYLTSPLDQEKKKIHMNKVVDGFLYLMIFIIVAKIILNMPLFFEDPVAVLAYPSNSTALYLALAMTIGVMVVSKQKKVMLSGDFIDSLARFIVGSQFIQLFFTLILTTYKVSIYQLGFLFITLLALLFISPASQKQLFGLLILYGVGLFSLSFIDFMPFFGFYVHGLFYLTFSLLGSLFIFLSQKKQESR</sequence>
<evidence type="ECO:0000256" key="1">
    <source>
        <dbReference type="SAM" id="Phobius"/>
    </source>
</evidence>
<keyword evidence="3" id="KW-1185">Reference proteome</keyword>
<dbReference type="RefSeq" id="WP_089803240.1">
    <property type="nucleotide sequence ID" value="NZ_BJYE01000034.1"/>
</dbReference>
<gene>
    <name evidence="2" type="ORF">HAL01_20710</name>
</gene>
<reference evidence="2 3" key="1">
    <citation type="submission" date="2019-07" db="EMBL/GenBank/DDBJ databases">
        <title>Whole genome shotgun sequence of Halolactibacillus alkaliphilus NBRC 103919.</title>
        <authorList>
            <person name="Hosoyama A."/>
            <person name="Uohara A."/>
            <person name="Ohji S."/>
            <person name="Ichikawa N."/>
        </authorList>
    </citation>
    <scope>NUCLEOTIDE SEQUENCE [LARGE SCALE GENOMIC DNA]</scope>
    <source>
        <strain evidence="2 3">NBRC 103919</strain>
    </source>
</reference>
<keyword evidence="1" id="KW-1133">Transmembrane helix</keyword>
<comment type="caution">
    <text evidence="2">The sequence shown here is derived from an EMBL/GenBank/DDBJ whole genome shotgun (WGS) entry which is preliminary data.</text>
</comment>
<evidence type="ECO:0000313" key="3">
    <source>
        <dbReference type="Proteomes" id="UP000321400"/>
    </source>
</evidence>
<feature type="transmembrane region" description="Helical" evidence="1">
    <location>
        <begin position="142"/>
        <end position="160"/>
    </location>
</feature>
<keyword evidence="1" id="KW-0812">Transmembrane</keyword>
<feature type="transmembrane region" description="Helical" evidence="1">
    <location>
        <begin position="114"/>
        <end position="136"/>
    </location>
</feature>
<evidence type="ECO:0000313" key="2">
    <source>
        <dbReference type="EMBL" id="GEN57607.1"/>
    </source>
</evidence>
<dbReference type="EMBL" id="BJYE01000034">
    <property type="protein sequence ID" value="GEN57607.1"/>
    <property type="molecule type" value="Genomic_DNA"/>
</dbReference>
<name>A0A511X3U6_9BACI</name>
<accession>A0A511X3U6</accession>
<feature type="transmembrane region" description="Helical" evidence="1">
    <location>
        <begin position="167"/>
        <end position="184"/>
    </location>
</feature>
<feature type="transmembrane region" description="Helical" evidence="1">
    <location>
        <begin position="190"/>
        <end position="212"/>
    </location>
</feature>
<dbReference type="OrthoDB" id="2440835at2"/>
<dbReference type="Proteomes" id="UP000321400">
    <property type="component" value="Unassembled WGS sequence"/>
</dbReference>
<proteinExistence type="predicted"/>
<organism evidence="2 3">
    <name type="scientific">Halolactibacillus alkaliphilus</name>
    <dbReference type="NCBI Taxonomy" id="442899"/>
    <lineage>
        <taxon>Bacteria</taxon>
        <taxon>Bacillati</taxon>
        <taxon>Bacillota</taxon>
        <taxon>Bacilli</taxon>
        <taxon>Bacillales</taxon>
        <taxon>Bacillaceae</taxon>
        <taxon>Halolactibacillus</taxon>
    </lineage>
</organism>
<dbReference type="STRING" id="442899.SAMN05720591_13227"/>
<feature type="transmembrane region" description="Helical" evidence="1">
    <location>
        <begin position="53"/>
        <end position="73"/>
    </location>
</feature>
<keyword evidence="1" id="KW-0472">Membrane</keyword>
<feature type="transmembrane region" description="Helical" evidence="1">
    <location>
        <begin position="79"/>
        <end position="102"/>
    </location>
</feature>
<dbReference type="AlphaFoldDB" id="A0A511X3U6"/>
<protein>
    <submittedName>
        <fullName evidence="2">Uncharacterized protein</fullName>
    </submittedName>
</protein>